<feature type="transmembrane region" description="Helical" evidence="10">
    <location>
        <begin position="186"/>
        <end position="206"/>
    </location>
</feature>
<evidence type="ECO:0000313" key="11">
    <source>
        <dbReference type="EMBL" id="OGC21132.1"/>
    </source>
</evidence>
<keyword evidence="5 10" id="KW-0812">Transmembrane</keyword>
<evidence type="ECO:0000313" key="12">
    <source>
        <dbReference type="Proteomes" id="UP000178417"/>
    </source>
</evidence>
<dbReference type="GO" id="GO:0005886">
    <property type="term" value="C:plasma membrane"/>
    <property type="evidence" value="ECO:0007669"/>
    <property type="project" value="UniProtKB-SubCell"/>
</dbReference>
<dbReference type="PANTHER" id="PTHR32024:SF1">
    <property type="entry name" value="KTR SYSTEM POTASSIUM UPTAKE PROTEIN B"/>
    <property type="match status" value="1"/>
</dbReference>
<evidence type="ECO:0000256" key="4">
    <source>
        <dbReference type="ARBA" id="ARBA00022538"/>
    </source>
</evidence>
<keyword evidence="2" id="KW-0813">Transport</keyword>
<dbReference type="PANTHER" id="PTHR32024">
    <property type="entry name" value="TRK SYSTEM POTASSIUM UPTAKE PROTEIN TRKG-RELATED"/>
    <property type="match status" value="1"/>
</dbReference>
<gene>
    <name evidence="11" type="ORF">A2310_03815</name>
</gene>
<reference evidence="11 12" key="1">
    <citation type="journal article" date="2016" name="Nat. Commun.">
        <title>Thousands of microbial genomes shed light on interconnected biogeochemical processes in an aquifer system.</title>
        <authorList>
            <person name="Anantharaman K."/>
            <person name="Brown C.T."/>
            <person name="Hug L.A."/>
            <person name="Sharon I."/>
            <person name="Castelle C.J."/>
            <person name="Probst A.J."/>
            <person name="Thomas B.C."/>
            <person name="Singh A."/>
            <person name="Wilkins M.J."/>
            <person name="Karaoz U."/>
            <person name="Brodie E.L."/>
            <person name="Williams K.H."/>
            <person name="Hubbard S.S."/>
            <person name="Banfield J.F."/>
        </authorList>
    </citation>
    <scope>NUCLEOTIDE SEQUENCE [LARGE SCALE GENOMIC DNA]</scope>
</reference>
<feature type="transmembrane region" description="Helical" evidence="10">
    <location>
        <begin position="64"/>
        <end position="94"/>
    </location>
</feature>
<dbReference type="Pfam" id="PF02386">
    <property type="entry name" value="TrkH"/>
    <property type="match status" value="1"/>
</dbReference>
<feature type="transmembrane region" description="Helical" evidence="10">
    <location>
        <begin position="280"/>
        <end position="297"/>
    </location>
</feature>
<proteinExistence type="predicted"/>
<accession>A0A1F4SKZ3</accession>
<feature type="transmembrane region" description="Helical" evidence="10">
    <location>
        <begin position="125"/>
        <end position="142"/>
    </location>
</feature>
<dbReference type="EMBL" id="MEUB01000048">
    <property type="protein sequence ID" value="OGC21132.1"/>
    <property type="molecule type" value="Genomic_DNA"/>
</dbReference>
<evidence type="ECO:0000256" key="1">
    <source>
        <dbReference type="ARBA" id="ARBA00004651"/>
    </source>
</evidence>
<dbReference type="GO" id="GO:0015379">
    <property type="term" value="F:potassium:chloride symporter activity"/>
    <property type="evidence" value="ECO:0007669"/>
    <property type="project" value="InterPro"/>
</dbReference>
<keyword evidence="7 10" id="KW-1133">Transmembrane helix</keyword>
<dbReference type="STRING" id="1802579.A2310_03815"/>
<dbReference type="Proteomes" id="UP000178417">
    <property type="component" value="Unassembled WGS sequence"/>
</dbReference>
<evidence type="ECO:0000256" key="3">
    <source>
        <dbReference type="ARBA" id="ARBA00022475"/>
    </source>
</evidence>
<dbReference type="NCBIfam" id="TIGR00933">
    <property type="entry name" value="2a38"/>
    <property type="match status" value="1"/>
</dbReference>
<comment type="caution">
    <text evidence="11">The sequence shown here is derived from an EMBL/GenBank/DDBJ whole genome shotgun (WGS) entry which is preliminary data.</text>
</comment>
<evidence type="ECO:0000256" key="6">
    <source>
        <dbReference type="ARBA" id="ARBA00022958"/>
    </source>
</evidence>
<feature type="transmembrane region" description="Helical" evidence="10">
    <location>
        <begin position="342"/>
        <end position="363"/>
    </location>
</feature>
<comment type="subcellular location">
    <subcellularLocation>
        <location evidence="1">Cell membrane</location>
        <topology evidence="1">Multi-pass membrane protein</topology>
    </subcellularLocation>
</comment>
<keyword evidence="3" id="KW-1003">Cell membrane</keyword>
<evidence type="ECO:0000256" key="2">
    <source>
        <dbReference type="ARBA" id="ARBA00022448"/>
    </source>
</evidence>
<keyword evidence="9 10" id="KW-0472">Membrane</keyword>
<organism evidence="11 12">
    <name type="scientific">candidate division WOR-1 bacterium RIFOXYB2_FULL_37_13</name>
    <dbReference type="NCBI Taxonomy" id="1802579"/>
    <lineage>
        <taxon>Bacteria</taxon>
        <taxon>Bacillati</taxon>
        <taxon>Saganbacteria</taxon>
    </lineage>
</organism>
<evidence type="ECO:0000256" key="7">
    <source>
        <dbReference type="ARBA" id="ARBA00022989"/>
    </source>
</evidence>
<name>A0A1F4SKZ3_UNCSA</name>
<protein>
    <recommendedName>
        <fullName evidence="13">Trk family potassium uptake protein</fullName>
    </recommendedName>
</protein>
<dbReference type="InterPro" id="IPR003445">
    <property type="entry name" value="Cat_transpt"/>
</dbReference>
<dbReference type="AlphaFoldDB" id="A0A1F4SKZ3"/>
<keyword evidence="6" id="KW-0630">Potassium</keyword>
<evidence type="ECO:0000256" key="9">
    <source>
        <dbReference type="ARBA" id="ARBA00023136"/>
    </source>
</evidence>
<evidence type="ECO:0008006" key="13">
    <source>
        <dbReference type="Google" id="ProtNLM"/>
    </source>
</evidence>
<feature type="transmembrane region" description="Helical" evidence="10">
    <location>
        <begin position="221"/>
        <end position="240"/>
    </location>
</feature>
<feature type="transmembrane region" description="Helical" evidence="10">
    <location>
        <begin position="303"/>
        <end position="321"/>
    </location>
</feature>
<keyword evidence="4" id="KW-0633">Potassium transport</keyword>
<sequence>MFKLNPSLAIVLSFALIIIIGGALLSLPLSSASNTYTGFLDSLFTANSATCVTGLVVLDTGVHFSLFGLIVIIFLMQIGGLSYMTFSTFIFLLFRRKMFISEKLMMQDALNIYSTREVVLVIKKIFTIVFLVEGIGALILFLRWLPSLGPKKSLLYAVFHAVSAFCNAGFALPAGNVSLIPYCTDIVVNLVITSLIIIGGIGFIVISDTFKNKRFSLHSKVVIFTTIFLIISGALLFYFFEQNNPSTLGQLTFSQKIMASYFQAITPRTAGFNTLLVDKFYVPTLLLTILLMFIGASPGGTGGGIKTTTFSIILFTIWATLKGLKDTIIFERRIPFQTVRRAFVIAVLALFLVCGAVFLLALFEKDKTVLSLLFEVVSAFGTVGLSMGITPYLTSVGKIIIMLCMFVGRVGPLTLLLAFLLGQKEHRIEYPKEGISIG</sequence>
<feature type="transmembrane region" description="Helical" evidence="10">
    <location>
        <begin position="400"/>
        <end position="421"/>
    </location>
</feature>
<keyword evidence="8" id="KW-0406">Ion transport</keyword>
<feature type="transmembrane region" description="Helical" evidence="10">
    <location>
        <begin position="154"/>
        <end position="174"/>
    </location>
</feature>
<feature type="transmembrane region" description="Helical" evidence="10">
    <location>
        <begin position="6"/>
        <end position="27"/>
    </location>
</feature>
<evidence type="ECO:0000256" key="5">
    <source>
        <dbReference type="ARBA" id="ARBA00022692"/>
    </source>
</evidence>
<dbReference type="InterPro" id="IPR004772">
    <property type="entry name" value="TrkH"/>
</dbReference>
<evidence type="ECO:0000256" key="10">
    <source>
        <dbReference type="SAM" id="Phobius"/>
    </source>
</evidence>
<evidence type="ECO:0000256" key="8">
    <source>
        <dbReference type="ARBA" id="ARBA00023065"/>
    </source>
</evidence>